<name>A0A4Q0MMR4_9HYPH</name>
<protein>
    <recommendedName>
        <fullName evidence="3">DUF4258 domain-containing protein</fullName>
    </recommendedName>
</protein>
<accession>A0A4Q0MMR4</accession>
<evidence type="ECO:0000313" key="2">
    <source>
        <dbReference type="Proteomes" id="UP000289708"/>
    </source>
</evidence>
<dbReference type="AlphaFoldDB" id="A0A4Q0MMR4"/>
<dbReference type="OrthoDB" id="7605594at2"/>
<proteinExistence type="predicted"/>
<dbReference type="RefSeq" id="WP_128776050.1">
    <property type="nucleotide sequence ID" value="NZ_RYFI01000002.1"/>
</dbReference>
<sequence>MSSEGVMKVGDVAFARELVSDHAVVRFLERAWDVDVDLIRHQIAVATAHGRDAAALQGFENFDVAVGRVRFVLKEGRIVTALVDERTGVPRLNRRCFR</sequence>
<keyword evidence="2" id="KW-1185">Reference proteome</keyword>
<organism evidence="1 2">
    <name type="scientific">Hansschlegelia zhihuaiae</name>
    <dbReference type="NCBI Taxonomy" id="405005"/>
    <lineage>
        <taxon>Bacteria</taxon>
        <taxon>Pseudomonadati</taxon>
        <taxon>Pseudomonadota</taxon>
        <taxon>Alphaproteobacteria</taxon>
        <taxon>Hyphomicrobiales</taxon>
        <taxon>Methylopilaceae</taxon>
        <taxon>Hansschlegelia</taxon>
    </lineage>
</organism>
<reference evidence="1 2" key="1">
    <citation type="submission" date="2018-12" db="EMBL/GenBank/DDBJ databases">
        <title>bacterium Hansschlegelia zhihuaiae S113.</title>
        <authorList>
            <person name="He J."/>
        </authorList>
    </citation>
    <scope>NUCLEOTIDE SEQUENCE [LARGE SCALE GENOMIC DNA]</scope>
    <source>
        <strain evidence="1 2">S 113</strain>
    </source>
</reference>
<gene>
    <name evidence="1" type="ORF">EK403_03155</name>
</gene>
<comment type="caution">
    <text evidence="1">The sequence shown here is derived from an EMBL/GenBank/DDBJ whole genome shotgun (WGS) entry which is preliminary data.</text>
</comment>
<dbReference type="Proteomes" id="UP000289708">
    <property type="component" value="Unassembled WGS sequence"/>
</dbReference>
<dbReference type="EMBL" id="RYFI01000002">
    <property type="protein sequence ID" value="RXF75060.1"/>
    <property type="molecule type" value="Genomic_DNA"/>
</dbReference>
<evidence type="ECO:0008006" key="3">
    <source>
        <dbReference type="Google" id="ProtNLM"/>
    </source>
</evidence>
<evidence type="ECO:0000313" key="1">
    <source>
        <dbReference type="EMBL" id="RXF75060.1"/>
    </source>
</evidence>